<evidence type="ECO:0000313" key="1">
    <source>
        <dbReference type="EMBL" id="MBX47093.1"/>
    </source>
</evidence>
<dbReference type="EMBL" id="GGEC01066609">
    <property type="protein sequence ID" value="MBX47093.1"/>
    <property type="molecule type" value="Transcribed_RNA"/>
</dbReference>
<protein>
    <submittedName>
        <fullName evidence="1">Uncharacterized protein</fullName>
    </submittedName>
</protein>
<reference evidence="1" key="1">
    <citation type="submission" date="2018-02" db="EMBL/GenBank/DDBJ databases">
        <title>Rhizophora mucronata_Transcriptome.</title>
        <authorList>
            <person name="Meera S.P."/>
            <person name="Sreeshan A."/>
            <person name="Augustine A."/>
        </authorList>
    </citation>
    <scope>NUCLEOTIDE SEQUENCE</scope>
    <source>
        <tissue evidence="1">Leaf</tissue>
    </source>
</reference>
<organism evidence="1">
    <name type="scientific">Rhizophora mucronata</name>
    <name type="common">Asiatic mangrove</name>
    <dbReference type="NCBI Taxonomy" id="61149"/>
    <lineage>
        <taxon>Eukaryota</taxon>
        <taxon>Viridiplantae</taxon>
        <taxon>Streptophyta</taxon>
        <taxon>Embryophyta</taxon>
        <taxon>Tracheophyta</taxon>
        <taxon>Spermatophyta</taxon>
        <taxon>Magnoliopsida</taxon>
        <taxon>eudicotyledons</taxon>
        <taxon>Gunneridae</taxon>
        <taxon>Pentapetalae</taxon>
        <taxon>rosids</taxon>
        <taxon>fabids</taxon>
        <taxon>Malpighiales</taxon>
        <taxon>Rhizophoraceae</taxon>
        <taxon>Rhizophora</taxon>
    </lineage>
</organism>
<name>A0A2P2NX99_RHIMU</name>
<proteinExistence type="predicted"/>
<sequence>MKKQLKKTLDLKQKRTKMISCSQQTTLEGKLHVSDIPIKKKKKTLVPLP</sequence>
<accession>A0A2P2NX99</accession>
<dbReference type="AlphaFoldDB" id="A0A2P2NX99"/>